<gene>
    <name evidence="3" type="ORF">PMZ80_010659</name>
</gene>
<keyword evidence="2" id="KW-1133">Transmembrane helix</keyword>
<comment type="caution">
    <text evidence="3">The sequence shown here is derived from an EMBL/GenBank/DDBJ whole genome shotgun (WGS) entry which is preliminary data.</text>
</comment>
<sequence length="378" mass="42217">MSTLLDKTRLPLWVWIVIIVIGSLVVLATIGFTLRYWTVRRRQAAFVDTFGDENLPQRRVTVRRGRVVESSKYLSLTGSKFGLNAFGPDDDSRAGARSKSPFEWWSTMKDRSQHRNSQITQMTTTNDTSSIYGMPSSPNAHRVYQGHDSSHTNTSLYSIHKDDEIAVSVTEEPASPPPTMKNFSRSFSRQGNHPNISPRQPTLSRIEESSPHTSMIAERRSRGASYASYKPDTRTNTPSLGPESRAISTPSPLPPRGEQQHPNRSKPGSIHHEARQDSPSAALQVPMRPACNDSRSTLGDDEPRQSRASSRYSLVPPIETSRRQSQITALPEAPTQEQTSDYWGSRSDLRTVQSASKKGRVLRKKSSQRAEMVTQADS</sequence>
<organism evidence="3 4">
    <name type="scientific">Knufia obscura</name>
    <dbReference type="NCBI Taxonomy" id="1635080"/>
    <lineage>
        <taxon>Eukaryota</taxon>
        <taxon>Fungi</taxon>
        <taxon>Dikarya</taxon>
        <taxon>Ascomycota</taxon>
        <taxon>Pezizomycotina</taxon>
        <taxon>Eurotiomycetes</taxon>
        <taxon>Chaetothyriomycetidae</taxon>
        <taxon>Chaetothyriales</taxon>
        <taxon>Trichomeriaceae</taxon>
        <taxon>Knufia</taxon>
    </lineage>
</organism>
<protein>
    <submittedName>
        <fullName evidence="3">Uncharacterized protein</fullName>
    </submittedName>
</protein>
<feature type="compositionally biased region" description="Polar residues" evidence="1">
    <location>
        <begin position="124"/>
        <end position="139"/>
    </location>
</feature>
<feature type="region of interest" description="Disordered" evidence="1">
    <location>
        <begin position="124"/>
        <end position="155"/>
    </location>
</feature>
<feature type="region of interest" description="Disordered" evidence="1">
    <location>
        <begin position="170"/>
        <end position="378"/>
    </location>
</feature>
<keyword evidence="2" id="KW-0472">Membrane</keyword>
<feature type="transmembrane region" description="Helical" evidence="2">
    <location>
        <begin position="12"/>
        <end position="34"/>
    </location>
</feature>
<evidence type="ECO:0000256" key="2">
    <source>
        <dbReference type="SAM" id="Phobius"/>
    </source>
</evidence>
<feature type="compositionally biased region" description="Basic residues" evidence="1">
    <location>
        <begin position="357"/>
        <end position="367"/>
    </location>
</feature>
<proteinExistence type="predicted"/>
<evidence type="ECO:0000256" key="1">
    <source>
        <dbReference type="SAM" id="MobiDB-lite"/>
    </source>
</evidence>
<accession>A0ABR0RA83</accession>
<keyword evidence="4" id="KW-1185">Reference proteome</keyword>
<reference evidence="3 4" key="1">
    <citation type="journal article" date="2023" name="Res Sq">
        <title>Genomic and morphological characterization of Knufia obscura isolated from the Mars 2020 spacecraft assembly facility.</title>
        <authorList>
            <person name="Chander A.M."/>
            <person name="Teixeira M.M."/>
            <person name="Singh N.K."/>
            <person name="Williams M.P."/>
            <person name="Parker C.W."/>
            <person name="Leo P."/>
            <person name="Stajich J.E."/>
            <person name="Torok T."/>
            <person name="Tighe S."/>
            <person name="Mason C.E."/>
            <person name="Venkateswaran K."/>
        </authorList>
    </citation>
    <scope>NUCLEOTIDE SEQUENCE [LARGE SCALE GENOMIC DNA]</scope>
    <source>
        <strain evidence="3 4">CCFEE 5817</strain>
    </source>
</reference>
<keyword evidence="2" id="KW-0812">Transmembrane</keyword>
<dbReference type="Proteomes" id="UP001334248">
    <property type="component" value="Unassembled WGS sequence"/>
</dbReference>
<evidence type="ECO:0000313" key="3">
    <source>
        <dbReference type="EMBL" id="KAK5937118.1"/>
    </source>
</evidence>
<feature type="compositionally biased region" description="Polar residues" evidence="1">
    <location>
        <begin position="181"/>
        <end position="203"/>
    </location>
</feature>
<dbReference type="EMBL" id="JAVHJV010000019">
    <property type="protein sequence ID" value="KAK5937118.1"/>
    <property type="molecule type" value="Genomic_DNA"/>
</dbReference>
<name>A0ABR0RA83_9EURO</name>
<dbReference type="GeneID" id="90004108"/>
<dbReference type="RefSeq" id="XP_064725208.1">
    <property type="nucleotide sequence ID" value="XM_064879047.1"/>
</dbReference>
<evidence type="ECO:0000313" key="4">
    <source>
        <dbReference type="Proteomes" id="UP001334248"/>
    </source>
</evidence>